<feature type="transmembrane region" description="Helical" evidence="1">
    <location>
        <begin position="123"/>
        <end position="143"/>
    </location>
</feature>
<feature type="transmembrane region" description="Helical" evidence="1">
    <location>
        <begin position="448"/>
        <end position="464"/>
    </location>
</feature>
<feature type="transmembrane region" description="Helical" evidence="1">
    <location>
        <begin position="330"/>
        <end position="350"/>
    </location>
</feature>
<feature type="transmembrane region" description="Helical" evidence="1">
    <location>
        <begin position="7"/>
        <end position="40"/>
    </location>
</feature>
<feature type="transmembrane region" description="Helical" evidence="1">
    <location>
        <begin position="308"/>
        <end position="323"/>
    </location>
</feature>
<name>B1WSH8_CROS5</name>
<reference evidence="2 3" key="1">
    <citation type="journal article" date="2008" name="Proc. Natl. Acad. Sci. U.S.A.">
        <title>The genome of Cyanothece 51142, a unicellular diazotrophic cyanobacterium important in the marine nitrogen cycle.</title>
        <authorList>
            <person name="Welsh E.A."/>
            <person name="Liberton M."/>
            <person name="Stoeckel J."/>
            <person name="Loh T."/>
            <person name="Elvitigala T."/>
            <person name="Wang C."/>
            <person name="Wollam A."/>
            <person name="Fulton R.S."/>
            <person name="Clifton S.W."/>
            <person name="Jacobs J.M."/>
            <person name="Aurora R."/>
            <person name="Ghosh B.K."/>
            <person name="Sherman L.A."/>
            <person name="Smith R.D."/>
            <person name="Wilson R.K."/>
            <person name="Pakrasi H.B."/>
        </authorList>
    </citation>
    <scope>NUCLEOTIDE SEQUENCE [LARGE SCALE GENOMIC DNA]</scope>
    <source>
        <strain evidence="3">ATCC 51142 / BH68</strain>
    </source>
</reference>
<protein>
    <recommendedName>
        <fullName evidence="4">Bacterial cell division membrane protein</fullName>
    </recommendedName>
</protein>
<keyword evidence="3" id="KW-1185">Reference proteome</keyword>
<dbReference type="STRING" id="43989.cce_4209"/>
<evidence type="ECO:0008006" key="4">
    <source>
        <dbReference type="Google" id="ProtNLM"/>
    </source>
</evidence>
<dbReference type="EMBL" id="CP000806">
    <property type="protein sequence ID" value="ACB53557.1"/>
    <property type="molecule type" value="Genomic_DNA"/>
</dbReference>
<dbReference type="OrthoDB" id="524903at2"/>
<evidence type="ECO:0000313" key="3">
    <source>
        <dbReference type="Proteomes" id="UP000001203"/>
    </source>
</evidence>
<proteinExistence type="predicted"/>
<organism evidence="2 3">
    <name type="scientific">Crocosphaera subtropica (strain ATCC 51142 / BH68)</name>
    <name type="common">Cyanothece sp. (strain ATCC 51142)</name>
    <dbReference type="NCBI Taxonomy" id="43989"/>
    <lineage>
        <taxon>Bacteria</taxon>
        <taxon>Bacillati</taxon>
        <taxon>Cyanobacteriota</taxon>
        <taxon>Cyanophyceae</taxon>
        <taxon>Oscillatoriophycideae</taxon>
        <taxon>Chroococcales</taxon>
        <taxon>Aphanothecaceae</taxon>
        <taxon>Crocosphaera</taxon>
        <taxon>Crocosphaera subtropica</taxon>
    </lineage>
</organism>
<feature type="transmembrane region" description="Helical" evidence="1">
    <location>
        <begin position="155"/>
        <end position="179"/>
    </location>
</feature>
<dbReference type="eggNOG" id="COG3307">
    <property type="taxonomic scope" value="Bacteria"/>
</dbReference>
<feature type="transmembrane region" description="Helical" evidence="1">
    <location>
        <begin position="191"/>
        <end position="214"/>
    </location>
</feature>
<keyword evidence="1" id="KW-0812">Transmembrane</keyword>
<dbReference type="HOGENOM" id="CLU_502190_0_0_3"/>
<dbReference type="PANTHER" id="PTHR37422">
    <property type="entry name" value="TEICHURONIC ACID BIOSYNTHESIS PROTEIN TUAE"/>
    <property type="match status" value="1"/>
</dbReference>
<keyword evidence="1" id="KW-1133">Transmembrane helix</keyword>
<feature type="transmembrane region" description="Helical" evidence="1">
    <location>
        <begin position="413"/>
        <end position="436"/>
    </location>
</feature>
<feature type="transmembrane region" description="Helical" evidence="1">
    <location>
        <begin position="52"/>
        <end position="72"/>
    </location>
</feature>
<evidence type="ECO:0000256" key="1">
    <source>
        <dbReference type="SAM" id="Phobius"/>
    </source>
</evidence>
<keyword evidence="1" id="KW-0472">Membrane</keyword>
<feature type="transmembrane region" description="Helical" evidence="1">
    <location>
        <begin position="284"/>
        <end position="302"/>
    </location>
</feature>
<dbReference type="KEGG" id="cyt:cce_4209"/>
<dbReference type="RefSeq" id="WP_009543717.1">
    <property type="nucleotide sequence ID" value="NC_010546.1"/>
</dbReference>
<evidence type="ECO:0000313" key="2">
    <source>
        <dbReference type="EMBL" id="ACB53557.1"/>
    </source>
</evidence>
<dbReference type="Proteomes" id="UP000001203">
    <property type="component" value="Chromosome circular"/>
</dbReference>
<dbReference type="AlphaFoldDB" id="B1WSH8"/>
<dbReference type="PANTHER" id="PTHR37422:SF23">
    <property type="entry name" value="TEICHURONIC ACID BIOSYNTHESIS PROTEIN TUAE"/>
    <property type="match status" value="1"/>
</dbReference>
<sequence>MKHEKQIIILIALLFTTVFISSFCLLIGGTEAAIMGALLVPCTVFSYCFPRWGLLAFLIYLPLGGTITYAIADVFKEVGKGVRYTGSYSLFHLAKNAFYIPALLGICVSSQIWQKKTLKFKPLLLTIAVFAFTCFLTFFLVNFPQDFSNSKDKIILMGLVGLKVWLGYIPLILCAYYYLNNQKTLLWLNRVLVLIIATACILCLIQYLLLVYGICPDSSELPSPSNTAASLRAQCFVGGSLLYNPAKNLIRLPGTFVAPWQWAWFLITSSFITYGVSLSDPSRLWKGISFASIITVLIATLISGQRTALLLVPIIDLLLFLLTEKRNKNLLIKLAIIFIITVIITTQVGLVDERVANFIQRWQYAPPYEFIAKQIQWLSHDRITLFGHGLGKTASAARRLGSIQLVETFPVQLIYEIGILGYLAFLSVVTTLTILTFKAYRSLKTPRLRGLGLCLWVFILFISYNPYYYPLAVDPVAVYYWFVAGMLLKLPVLEQKTMSISPENSKLSN</sequence>
<feature type="transmembrane region" description="Helical" evidence="1">
    <location>
        <begin position="260"/>
        <end position="277"/>
    </location>
</feature>
<gene>
    <name evidence="2" type="ordered locus">cce_4209</name>
</gene>
<accession>B1WSH8</accession>
<dbReference type="InterPro" id="IPR051533">
    <property type="entry name" value="WaaL-like"/>
</dbReference>
<feature type="transmembrane region" description="Helical" evidence="1">
    <location>
        <begin position="476"/>
        <end position="493"/>
    </location>
</feature>